<feature type="domain" description="Aminotransferase class I/classII large" evidence="4">
    <location>
        <begin position="1"/>
        <end position="125"/>
    </location>
</feature>
<dbReference type="EMBL" id="BARU01014487">
    <property type="protein sequence ID" value="GAH33413.1"/>
    <property type="molecule type" value="Genomic_DNA"/>
</dbReference>
<reference evidence="5" key="1">
    <citation type="journal article" date="2014" name="Front. Microbiol.">
        <title>High frequency of phylogenetically diverse reductive dehalogenase-homologous genes in deep subseafloor sedimentary metagenomes.</title>
        <authorList>
            <person name="Kawai M."/>
            <person name="Futagami T."/>
            <person name="Toyoda A."/>
            <person name="Takaki Y."/>
            <person name="Nishi S."/>
            <person name="Hori S."/>
            <person name="Arai W."/>
            <person name="Tsubouchi T."/>
            <person name="Morono Y."/>
            <person name="Uchiyama I."/>
            <person name="Ito T."/>
            <person name="Fujiyama A."/>
            <person name="Inagaki F."/>
            <person name="Takami H."/>
        </authorList>
    </citation>
    <scope>NUCLEOTIDE SEQUENCE</scope>
    <source>
        <strain evidence="5">Expedition CK06-06</strain>
    </source>
</reference>
<dbReference type="InterPro" id="IPR050106">
    <property type="entry name" value="HistidinolP_aminotransfase"/>
</dbReference>
<dbReference type="GO" id="GO:0008483">
    <property type="term" value="F:transaminase activity"/>
    <property type="evidence" value="ECO:0007669"/>
    <property type="project" value="UniProtKB-KW"/>
</dbReference>
<dbReference type="PANTHER" id="PTHR43643:SF3">
    <property type="entry name" value="HISTIDINOL-PHOSPHATE AMINOTRANSFERASE"/>
    <property type="match status" value="1"/>
</dbReference>
<keyword evidence="3" id="KW-0663">Pyridoxal phosphate</keyword>
<organism evidence="5">
    <name type="scientific">marine sediment metagenome</name>
    <dbReference type="NCBI Taxonomy" id="412755"/>
    <lineage>
        <taxon>unclassified sequences</taxon>
        <taxon>metagenomes</taxon>
        <taxon>ecological metagenomes</taxon>
    </lineage>
</organism>
<dbReference type="InterPro" id="IPR015424">
    <property type="entry name" value="PyrdxlP-dep_Trfase"/>
</dbReference>
<gene>
    <name evidence="5" type="ORF">S03H2_25536</name>
</gene>
<evidence type="ECO:0000256" key="1">
    <source>
        <dbReference type="ARBA" id="ARBA00022576"/>
    </source>
</evidence>
<name>X1GK86_9ZZZZ</name>
<dbReference type="Gene3D" id="3.90.1150.10">
    <property type="entry name" value="Aspartate Aminotransferase, domain 1"/>
    <property type="match status" value="1"/>
</dbReference>
<proteinExistence type="predicted"/>
<evidence type="ECO:0000313" key="5">
    <source>
        <dbReference type="EMBL" id="GAH33413.1"/>
    </source>
</evidence>
<dbReference type="SUPFAM" id="SSF53383">
    <property type="entry name" value="PLP-dependent transferases"/>
    <property type="match status" value="1"/>
</dbReference>
<keyword evidence="2" id="KW-0808">Transferase</keyword>
<keyword evidence="1" id="KW-0032">Aminotransferase</keyword>
<comment type="caution">
    <text evidence="5">The sequence shown here is derived from an EMBL/GenBank/DDBJ whole genome shotgun (WGS) entry which is preliminary data.</text>
</comment>
<dbReference type="GO" id="GO:0030170">
    <property type="term" value="F:pyridoxal phosphate binding"/>
    <property type="evidence" value="ECO:0007669"/>
    <property type="project" value="InterPro"/>
</dbReference>
<dbReference type="AlphaFoldDB" id="X1GK86"/>
<dbReference type="PANTHER" id="PTHR43643">
    <property type="entry name" value="HISTIDINOL-PHOSPHATE AMINOTRANSFERASE 2"/>
    <property type="match status" value="1"/>
</dbReference>
<evidence type="ECO:0000259" key="4">
    <source>
        <dbReference type="Pfam" id="PF00155"/>
    </source>
</evidence>
<sequence>VGYCAAKEDFTNAIQRVSPPFAVNRFAQIGAAAALEDKEHIRKTKEMNESGKRFLYENFDKMSVFYIPSETNFITIDVKEDAKRICEELQKSNVIVRPLTMYRKPTFLRVTIGTPEQNKRFIDAFKKSYQ</sequence>
<feature type="non-terminal residue" evidence="5">
    <location>
        <position position="1"/>
    </location>
</feature>
<accession>X1GK86</accession>
<dbReference type="InterPro" id="IPR004839">
    <property type="entry name" value="Aminotransferase_I/II_large"/>
</dbReference>
<evidence type="ECO:0000256" key="2">
    <source>
        <dbReference type="ARBA" id="ARBA00022679"/>
    </source>
</evidence>
<dbReference type="Pfam" id="PF00155">
    <property type="entry name" value="Aminotran_1_2"/>
    <property type="match status" value="1"/>
</dbReference>
<evidence type="ECO:0000256" key="3">
    <source>
        <dbReference type="ARBA" id="ARBA00022898"/>
    </source>
</evidence>
<dbReference type="InterPro" id="IPR015422">
    <property type="entry name" value="PyrdxlP-dep_Trfase_small"/>
</dbReference>
<protein>
    <recommendedName>
        <fullName evidence="4">Aminotransferase class I/classII large domain-containing protein</fullName>
    </recommendedName>
</protein>